<dbReference type="EMBL" id="JAPFCC010000001">
    <property type="protein sequence ID" value="MCW7555881.1"/>
    <property type="molecule type" value="Genomic_DNA"/>
</dbReference>
<feature type="compositionally biased region" description="Basic residues" evidence="1">
    <location>
        <begin position="11"/>
        <end position="26"/>
    </location>
</feature>
<dbReference type="Gene3D" id="3.40.50.300">
    <property type="entry name" value="P-loop containing nucleotide triphosphate hydrolases"/>
    <property type="match status" value="1"/>
</dbReference>
<reference evidence="3 4" key="1">
    <citation type="submission" date="2022-10" db="EMBL/GenBank/DDBJ databases">
        <title>High-quality genome sequences of two octocoral-associated bacteria, Endozoicomonas euniceicola EF212 and Endozoicomonas gorgoniicola PS125.</title>
        <authorList>
            <person name="Chiou Y.-J."/>
            <person name="Chen Y.-H."/>
        </authorList>
    </citation>
    <scope>NUCLEOTIDE SEQUENCE [LARGE SCALE GENOMIC DNA]</scope>
    <source>
        <strain evidence="3 4">PS125</strain>
    </source>
</reference>
<dbReference type="PANTHER" id="PTHR35894:SF1">
    <property type="entry name" value="PHOSPHORIBULOKINASE _ URIDINE KINASE FAMILY"/>
    <property type="match status" value="1"/>
</dbReference>
<comment type="caution">
    <text evidence="3">The sequence shown here is derived from an EMBL/GenBank/DDBJ whole genome shotgun (WGS) entry which is preliminary data.</text>
</comment>
<keyword evidence="4" id="KW-1185">Reference proteome</keyword>
<evidence type="ECO:0000256" key="1">
    <source>
        <dbReference type="SAM" id="MobiDB-lite"/>
    </source>
</evidence>
<feature type="domain" description="ORC1/DEAH AAA+ ATPase" evidence="2">
    <location>
        <begin position="89"/>
        <end position="223"/>
    </location>
</feature>
<dbReference type="PANTHER" id="PTHR35894">
    <property type="entry name" value="GENERAL SECRETION PATHWAY PROTEIN A-RELATED"/>
    <property type="match status" value="1"/>
</dbReference>
<dbReference type="Proteomes" id="UP001209854">
    <property type="component" value="Unassembled WGS sequence"/>
</dbReference>
<dbReference type="SUPFAM" id="SSF52540">
    <property type="entry name" value="P-loop containing nucleoside triphosphate hydrolases"/>
    <property type="match status" value="1"/>
</dbReference>
<dbReference type="InterPro" id="IPR049945">
    <property type="entry name" value="AAA_22"/>
</dbReference>
<name>A0ABT3N2N2_9GAMM</name>
<dbReference type="InterPro" id="IPR052026">
    <property type="entry name" value="ExeA_AAA_ATPase_DNA-bind"/>
</dbReference>
<evidence type="ECO:0000313" key="3">
    <source>
        <dbReference type="EMBL" id="MCW7555881.1"/>
    </source>
</evidence>
<evidence type="ECO:0000313" key="4">
    <source>
        <dbReference type="Proteomes" id="UP001209854"/>
    </source>
</evidence>
<dbReference type="RefSeq" id="WP_262565619.1">
    <property type="nucleotide sequence ID" value="NZ_JAPFCC010000001.1"/>
</dbReference>
<accession>A0ABT3N2N2</accession>
<evidence type="ECO:0000259" key="2">
    <source>
        <dbReference type="Pfam" id="PF13401"/>
    </source>
</evidence>
<dbReference type="InterPro" id="IPR027417">
    <property type="entry name" value="P-loop_NTPase"/>
</dbReference>
<sequence length="326" mass="36972">MTRKTQPPADKKKRAKAQAPARRGKLRPQPAPFQTDEEINLEVEMLTHQTIKHFKLFRNPFMDDVRSVEDVFMSPDIRYVLASILDSAKHQGFSAVIADSGAGKSIIRRLAMEELKKDGNITVIMPRIFDKTRVTAAGLCEAIIADISSENPKRSMEAKARQVERLLRQASQSGQRHVMILEEAHDLTIPVLKYLKRFWEMEDGFSRLLGVVLIGQTELKEKLNLKRHYEMREVIRRVIIAELNPLDNQLKPYLAFKLNRTGTSADKVFASDVYEAIRERLCRRIRGGGFISQAHPLAVHNLVAQAMNLAAELGEPKVTAEIIKEA</sequence>
<proteinExistence type="predicted"/>
<feature type="region of interest" description="Disordered" evidence="1">
    <location>
        <begin position="1"/>
        <end position="32"/>
    </location>
</feature>
<protein>
    <submittedName>
        <fullName evidence="3">AAA family ATPase</fullName>
    </submittedName>
</protein>
<gene>
    <name evidence="3" type="ORF">NX722_25285</name>
</gene>
<dbReference type="Pfam" id="PF13401">
    <property type="entry name" value="AAA_22"/>
    <property type="match status" value="1"/>
</dbReference>
<organism evidence="3 4">
    <name type="scientific">Endozoicomonas gorgoniicola</name>
    <dbReference type="NCBI Taxonomy" id="1234144"/>
    <lineage>
        <taxon>Bacteria</taxon>
        <taxon>Pseudomonadati</taxon>
        <taxon>Pseudomonadota</taxon>
        <taxon>Gammaproteobacteria</taxon>
        <taxon>Oceanospirillales</taxon>
        <taxon>Endozoicomonadaceae</taxon>
        <taxon>Endozoicomonas</taxon>
    </lineage>
</organism>